<keyword evidence="1" id="KW-0732">Signal</keyword>
<proteinExistence type="predicted"/>
<dbReference type="EMBL" id="BOOA01000010">
    <property type="protein sequence ID" value="GIH23430.1"/>
    <property type="molecule type" value="Genomic_DNA"/>
</dbReference>
<dbReference type="AlphaFoldDB" id="A0A919Q9X3"/>
<comment type="caution">
    <text evidence="2">The sequence shown here is derived from an EMBL/GenBank/DDBJ whole genome shotgun (WGS) entry which is preliminary data.</text>
</comment>
<dbReference type="RefSeq" id="WP_204040245.1">
    <property type="nucleotide sequence ID" value="NZ_BOOA01000010.1"/>
</dbReference>
<dbReference type="Proteomes" id="UP000640052">
    <property type="component" value="Unassembled WGS sequence"/>
</dbReference>
<reference evidence="2" key="1">
    <citation type="submission" date="2021-01" db="EMBL/GenBank/DDBJ databases">
        <title>Whole genome shotgun sequence of Acrocarpospora phusangensis NBRC 108782.</title>
        <authorList>
            <person name="Komaki H."/>
            <person name="Tamura T."/>
        </authorList>
    </citation>
    <scope>NUCLEOTIDE SEQUENCE</scope>
    <source>
        <strain evidence="2">NBRC 108782</strain>
    </source>
</reference>
<evidence type="ECO:0000313" key="3">
    <source>
        <dbReference type="Proteomes" id="UP000640052"/>
    </source>
</evidence>
<sequence>MRRFIGALAGLVTAGAVLTVPAAAEATTAVLPPVRDECVTSVKALPPVIDNIWRKWGAERSPLGCPGTRELVQRKRELSGGVDGVVEQVTFQFGVIIEAPRLGPAGWIALYQGDSVHLDNSMHVAWEGAAGRVPDSAITVGWWTDNLKREPYRQLAGSRFAKNANAWSWINLHNNLQRGTKYSVQLQTPGTCVQAGTPGYCYLAPPISIMAQQSRDCKAVPIGTVGTYWRNELKRSTAVWGCPVGPTGVNVAGFPAGTSRQHFEYGALTYRPDADGAGAMVVKSWWETRTNAKNPGLFVKWESTLRSYDVWQVSCTANHDTTERCTYESDDSLLRPLSSIISSIGSPKAQRGRLYVRYTFQAQGCLRRTLAPSKCSGWSPAVTLRWPKPANPAPGG</sequence>
<name>A0A919Q9X3_9ACTN</name>
<evidence type="ECO:0008006" key="4">
    <source>
        <dbReference type="Google" id="ProtNLM"/>
    </source>
</evidence>
<evidence type="ECO:0000313" key="2">
    <source>
        <dbReference type="EMBL" id="GIH23430.1"/>
    </source>
</evidence>
<accession>A0A919Q9X3</accession>
<evidence type="ECO:0000256" key="1">
    <source>
        <dbReference type="SAM" id="SignalP"/>
    </source>
</evidence>
<protein>
    <recommendedName>
        <fullName evidence="4">Secreted protein</fullName>
    </recommendedName>
</protein>
<feature type="signal peptide" evidence="1">
    <location>
        <begin position="1"/>
        <end position="22"/>
    </location>
</feature>
<gene>
    <name evidence="2" type="ORF">Aph01nite_17400</name>
</gene>
<organism evidence="2 3">
    <name type="scientific">Acrocarpospora phusangensis</name>
    <dbReference type="NCBI Taxonomy" id="1070424"/>
    <lineage>
        <taxon>Bacteria</taxon>
        <taxon>Bacillati</taxon>
        <taxon>Actinomycetota</taxon>
        <taxon>Actinomycetes</taxon>
        <taxon>Streptosporangiales</taxon>
        <taxon>Streptosporangiaceae</taxon>
        <taxon>Acrocarpospora</taxon>
    </lineage>
</organism>
<feature type="chain" id="PRO_5039567132" description="Secreted protein" evidence="1">
    <location>
        <begin position="23"/>
        <end position="396"/>
    </location>
</feature>
<keyword evidence="3" id="KW-1185">Reference proteome</keyword>